<feature type="transmembrane region" description="Helical" evidence="8">
    <location>
        <begin position="286"/>
        <end position="310"/>
    </location>
</feature>
<keyword evidence="9" id="KW-1185">Reference proteome</keyword>
<dbReference type="GeneID" id="117243355"/>
<evidence type="ECO:0000256" key="1">
    <source>
        <dbReference type="ARBA" id="ARBA00004651"/>
    </source>
</evidence>
<sequence length="419" mass="48279">MNFSKLMEKELPRYPRKEVLPLSKTRVKPFDVESTLAEVTEARKCHARKYHGPDSLLYSAIYPIVSIMKALGLAPYDFTGDQLVPSNFYLLFSFVCMGTYSYCIRNVCIRFLAVKREKMILNVVETAKVLVNYLIAMYDLISVIFARKAFCRIWNALQDFDERLSQLGYPRKEVKTRIAAWVLLIVQIVVWTVINQSGMFAFNESWLFNMSYMCLYVTNASSVYKFFGMASFLGQRFHQLNQIARDNLPSRVGYKSTSVSRKTIQELHDELMVSGESLGSLYSWSLFFWLGNLSVHIISNLYLIIDWIIVTNAYSLSWPVIFNTSSWLSGYMGQLLALHLVCDYTITEANFMAVTLVEWDARVVERYPHKDTVRTTLHFLNRRLHFSAGGLFDVKLSLLCSIVGVMSTYLIILLEFPST</sequence>
<proteinExistence type="inferred from homology"/>
<feature type="transmembrane region" description="Helical" evidence="8">
    <location>
        <begin position="206"/>
        <end position="227"/>
    </location>
</feature>
<dbReference type="AlphaFoldDB" id="A0A6J3LNC6"/>
<keyword evidence="5 8" id="KW-0472">Membrane</keyword>
<dbReference type="PANTHER" id="PTHR21143">
    <property type="entry name" value="INVERTEBRATE GUSTATORY RECEPTOR"/>
    <property type="match status" value="1"/>
</dbReference>
<feature type="transmembrane region" description="Helical" evidence="8">
    <location>
        <begin position="178"/>
        <end position="194"/>
    </location>
</feature>
<comment type="similarity">
    <text evidence="8">Belongs to the insect chemoreceptor superfamily. Gustatory receptor (GR) family.</text>
</comment>
<comment type="subcellular location">
    <subcellularLocation>
        <location evidence="1 8">Cell membrane</location>
        <topology evidence="1 8">Multi-pass membrane protein</topology>
    </subcellularLocation>
</comment>
<name>A0A6J3LNC6_9HYME</name>
<evidence type="ECO:0000256" key="5">
    <source>
        <dbReference type="ARBA" id="ARBA00023136"/>
    </source>
</evidence>
<accession>A0A6J3LNC6</accession>
<evidence type="ECO:0000313" key="9">
    <source>
        <dbReference type="Proteomes" id="UP000504631"/>
    </source>
</evidence>
<evidence type="ECO:0000256" key="8">
    <source>
        <dbReference type="RuleBase" id="RU363108"/>
    </source>
</evidence>
<dbReference type="PANTHER" id="PTHR21143:SF104">
    <property type="entry name" value="GUSTATORY RECEPTOR 8A-RELATED"/>
    <property type="match status" value="1"/>
</dbReference>
<keyword evidence="4 8" id="KW-1133">Transmembrane helix</keyword>
<keyword evidence="6 8" id="KW-0675">Receptor</keyword>
<dbReference type="GO" id="GO:0008049">
    <property type="term" value="P:male courtship behavior"/>
    <property type="evidence" value="ECO:0007669"/>
    <property type="project" value="TreeGrafter"/>
</dbReference>
<dbReference type="RefSeq" id="XP_033366655.1">
    <property type="nucleotide sequence ID" value="XM_033510764.1"/>
</dbReference>
<dbReference type="GO" id="GO:0030425">
    <property type="term" value="C:dendrite"/>
    <property type="evidence" value="ECO:0007669"/>
    <property type="project" value="TreeGrafter"/>
</dbReference>
<dbReference type="GO" id="GO:0043025">
    <property type="term" value="C:neuronal cell body"/>
    <property type="evidence" value="ECO:0007669"/>
    <property type="project" value="TreeGrafter"/>
</dbReference>
<evidence type="ECO:0000256" key="4">
    <source>
        <dbReference type="ARBA" id="ARBA00022989"/>
    </source>
</evidence>
<dbReference type="GO" id="GO:0007635">
    <property type="term" value="P:chemosensory behavior"/>
    <property type="evidence" value="ECO:0007669"/>
    <property type="project" value="TreeGrafter"/>
</dbReference>
<evidence type="ECO:0000256" key="3">
    <source>
        <dbReference type="ARBA" id="ARBA00022692"/>
    </source>
</evidence>
<evidence type="ECO:0000256" key="6">
    <source>
        <dbReference type="ARBA" id="ARBA00023170"/>
    </source>
</evidence>
<dbReference type="GO" id="GO:0007165">
    <property type="term" value="P:signal transduction"/>
    <property type="evidence" value="ECO:0007669"/>
    <property type="project" value="UniProtKB-KW"/>
</dbReference>
<dbReference type="InterPro" id="IPR013604">
    <property type="entry name" value="7TM_chemorcpt"/>
</dbReference>
<keyword evidence="7 8" id="KW-0807">Transducer</keyword>
<comment type="caution">
    <text evidence="8">Lacks conserved residue(s) required for the propagation of feature annotation.</text>
</comment>
<dbReference type="GO" id="GO:0005886">
    <property type="term" value="C:plasma membrane"/>
    <property type="evidence" value="ECO:0007669"/>
    <property type="project" value="UniProtKB-SubCell"/>
</dbReference>
<keyword evidence="3 8" id="KW-0812">Transmembrane</keyword>
<comment type="function">
    <text evidence="8">Gustatory receptor which mediates acceptance or avoidance behavior, depending on its substrates.</text>
</comment>
<evidence type="ECO:0000256" key="7">
    <source>
        <dbReference type="ARBA" id="ARBA00023224"/>
    </source>
</evidence>
<dbReference type="Pfam" id="PF08395">
    <property type="entry name" value="7tm_7"/>
    <property type="match status" value="1"/>
</dbReference>
<dbReference type="KEGG" id="bvk:117243355"/>
<protein>
    <recommendedName>
        <fullName evidence="8">Gustatory receptor</fullName>
    </recommendedName>
</protein>
<feature type="transmembrane region" description="Helical" evidence="8">
    <location>
        <begin position="88"/>
        <end position="108"/>
    </location>
</feature>
<reference evidence="10" key="1">
    <citation type="submission" date="2025-08" db="UniProtKB">
        <authorList>
            <consortium name="RefSeq"/>
        </authorList>
    </citation>
    <scope>IDENTIFICATION</scope>
    <source>
        <tissue evidence="10">Muscle</tissue>
    </source>
</reference>
<keyword evidence="2 8" id="KW-1003">Cell membrane</keyword>
<gene>
    <name evidence="10" type="primary">LOC117243355</name>
</gene>
<evidence type="ECO:0000256" key="2">
    <source>
        <dbReference type="ARBA" id="ARBA00022475"/>
    </source>
</evidence>
<dbReference type="Proteomes" id="UP000504631">
    <property type="component" value="Unplaced"/>
</dbReference>
<organism evidence="9 10">
    <name type="scientific">Bombus vosnesenskii</name>
    <dbReference type="NCBI Taxonomy" id="207650"/>
    <lineage>
        <taxon>Eukaryota</taxon>
        <taxon>Metazoa</taxon>
        <taxon>Ecdysozoa</taxon>
        <taxon>Arthropoda</taxon>
        <taxon>Hexapoda</taxon>
        <taxon>Insecta</taxon>
        <taxon>Pterygota</taxon>
        <taxon>Neoptera</taxon>
        <taxon>Endopterygota</taxon>
        <taxon>Hymenoptera</taxon>
        <taxon>Apocrita</taxon>
        <taxon>Aculeata</taxon>
        <taxon>Apoidea</taxon>
        <taxon>Anthophila</taxon>
        <taxon>Apidae</taxon>
        <taxon>Bombus</taxon>
        <taxon>Pyrobombus</taxon>
    </lineage>
</organism>
<feature type="transmembrane region" description="Helical" evidence="8">
    <location>
        <begin position="56"/>
        <end position="76"/>
    </location>
</feature>
<dbReference type="GO" id="GO:0030424">
    <property type="term" value="C:axon"/>
    <property type="evidence" value="ECO:0007669"/>
    <property type="project" value="TreeGrafter"/>
</dbReference>
<dbReference type="GO" id="GO:0050909">
    <property type="term" value="P:sensory perception of taste"/>
    <property type="evidence" value="ECO:0007669"/>
    <property type="project" value="InterPro"/>
</dbReference>
<evidence type="ECO:0000313" key="10">
    <source>
        <dbReference type="RefSeq" id="XP_033366655.1"/>
    </source>
</evidence>
<feature type="transmembrane region" description="Helical" evidence="8">
    <location>
        <begin position="396"/>
        <end position="416"/>
    </location>
</feature>